<gene>
    <name evidence="3" type="ORF">GCM10020260_14020</name>
</gene>
<comment type="caution">
    <text evidence="3">The sequence shown here is derived from an EMBL/GenBank/DDBJ whole genome shotgun (WGS) entry which is preliminary data.</text>
</comment>
<evidence type="ECO:0000313" key="4">
    <source>
        <dbReference type="Proteomes" id="UP001501736"/>
    </source>
</evidence>
<feature type="compositionally biased region" description="Basic and acidic residues" evidence="1">
    <location>
        <begin position="41"/>
        <end position="53"/>
    </location>
</feature>
<evidence type="ECO:0008006" key="5">
    <source>
        <dbReference type="Google" id="ProtNLM"/>
    </source>
</evidence>
<feature type="signal peptide" evidence="2">
    <location>
        <begin position="1"/>
        <end position="26"/>
    </location>
</feature>
<dbReference type="PROSITE" id="PS51257">
    <property type="entry name" value="PROKAR_LIPOPROTEIN"/>
    <property type="match status" value="1"/>
</dbReference>
<evidence type="ECO:0000313" key="3">
    <source>
        <dbReference type="EMBL" id="GAA3284118.1"/>
    </source>
</evidence>
<name>A0ABP6RE28_9MICC</name>
<dbReference type="EMBL" id="BAAAYG010000005">
    <property type="protein sequence ID" value="GAA3284118.1"/>
    <property type="molecule type" value="Genomic_DNA"/>
</dbReference>
<keyword evidence="2" id="KW-0732">Signal</keyword>
<evidence type="ECO:0000256" key="1">
    <source>
        <dbReference type="SAM" id="MobiDB-lite"/>
    </source>
</evidence>
<sequence length="211" mass="22884">MRRTATLTMSTAAALLLMLTACGGSAEEEQSTDVGDAPQEQETRDRPSDRGSDEEPSGEASGDAADDEHDVAVASVDASQVLAEQDYEPTRVDGTVSFGMHSLTVDDDTMTLRVVITPELEGDDDSITLSDIFGVHRFAPTLVDRENLKEYSIITEGAATWWHAEGLETGNGEPMVWWGVYAAPQDEIDSVDVRLRSDMPEFTDVPIEESA</sequence>
<evidence type="ECO:0000256" key="2">
    <source>
        <dbReference type="SAM" id="SignalP"/>
    </source>
</evidence>
<protein>
    <recommendedName>
        <fullName evidence="5">Lipoprotein</fullName>
    </recommendedName>
</protein>
<proteinExistence type="predicted"/>
<feature type="region of interest" description="Disordered" evidence="1">
    <location>
        <begin position="24"/>
        <end position="67"/>
    </location>
</feature>
<keyword evidence="4" id="KW-1185">Reference proteome</keyword>
<accession>A0ABP6RE28</accession>
<feature type="chain" id="PRO_5046335541" description="Lipoprotein" evidence="2">
    <location>
        <begin position="27"/>
        <end position="211"/>
    </location>
</feature>
<reference evidence="4" key="1">
    <citation type="journal article" date="2019" name="Int. J. Syst. Evol. Microbiol.">
        <title>The Global Catalogue of Microorganisms (GCM) 10K type strain sequencing project: providing services to taxonomists for standard genome sequencing and annotation.</title>
        <authorList>
            <consortium name="The Broad Institute Genomics Platform"/>
            <consortium name="The Broad Institute Genome Sequencing Center for Infectious Disease"/>
            <person name="Wu L."/>
            <person name="Ma J."/>
        </authorList>
    </citation>
    <scope>NUCLEOTIDE SEQUENCE [LARGE SCALE GENOMIC DNA]</scope>
    <source>
        <strain evidence="4">JCM 11483</strain>
    </source>
</reference>
<dbReference type="RefSeq" id="WP_344719661.1">
    <property type="nucleotide sequence ID" value="NZ_BAAAYG010000005.1"/>
</dbReference>
<organism evidence="3 4">
    <name type="scientific">Nesterenkonia halobia</name>
    <dbReference type="NCBI Taxonomy" id="37922"/>
    <lineage>
        <taxon>Bacteria</taxon>
        <taxon>Bacillati</taxon>
        <taxon>Actinomycetota</taxon>
        <taxon>Actinomycetes</taxon>
        <taxon>Micrococcales</taxon>
        <taxon>Micrococcaceae</taxon>
        <taxon>Nesterenkonia</taxon>
    </lineage>
</organism>
<dbReference type="Proteomes" id="UP001501736">
    <property type="component" value="Unassembled WGS sequence"/>
</dbReference>